<evidence type="ECO:0000313" key="4">
    <source>
        <dbReference type="Proteomes" id="UP000831390"/>
    </source>
</evidence>
<evidence type="ECO:0000256" key="1">
    <source>
        <dbReference type="ARBA" id="ARBA00022603"/>
    </source>
</evidence>
<evidence type="ECO:0000313" key="3">
    <source>
        <dbReference type="EMBL" id="UOE36352.1"/>
    </source>
</evidence>
<proteinExistence type="predicted"/>
<reference evidence="3 4" key="1">
    <citation type="submission" date="2022-03" db="EMBL/GenBank/DDBJ databases">
        <title>Hymenobactersp. isolated from the air.</title>
        <authorList>
            <person name="Won M."/>
            <person name="Kwon S.-W."/>
        </authorList>
    </citation>
    <scope>NUCLEOTIDE SEQUENCE [LARGE SCALE GENOMIC DNA]</scope>
    <source>
        <strain evidence="3 4">KACC 22596</strain>
    </source>
</reference>
<gene>
    <name evidence="3" type="ORF">MTP16_17550</name>
</gene>
<keyword evidence="1 3" id="KW-0489">Methyltransferase</keyword>
<keyword evidence="4" id="KW-1185">Reference proteome</keyword>
<dbReference type="InterPro" id="IPR007213">
    <property type="entry name" value="Ppm1/Ppm2/Tcmp"/>
</dbReference>
<dbReference type="Pfam" id="PF04072">
    <property type="entry name" value="LCM"/>
    <property type="match status" value="1"/>
</dbReference>
<dbReference type="Gene3D" id="3.40.50.150">
    <property type="entry name" value="Vaccinia Virus protein VP39"/>
    <property type="match status" value="1"/>
</dbReference>
<dbReference type="Proteomes" id="UP000831390">
    <property type="component" value="Chromosome"/>
</dbReference>
<dbReference type="GO" id="GO:0008168">
    <property type="term" value="F:methyltransferase activity"/>
    <property type="evidence" value="ECO:0007669"/>
    <property type="project" value="UniProtKB-KW"/>
</dbReference>
<keyword evidence="2" id="KW-0808">Transferase</keyword>
<sequence>MALCANDPSLHYIDTDLPEVVATKRDMLTQLPLGPAPNQHFELLPLNALDEAAFRSVVEKFEAGPLTIVNEGLLMYLTLEEKARLCQTIHAILKQRGGCWITADIYVKRPADLRMELPQSAGERRFFEQHHIEENKFDSYEAARAFFAAQGFEAVAEAVPDYKSLTVLPQLLAVLPEEARNRQEPPPKVQATWMLRAV</sequence>
<protein>
    <submittedName>
        <fullName evidence="3">Class I SAM-dependent methyltransferase</fullName>
    </submittedName>
</protein>
<organism evidence="3 4">
    <name type="scientific">Hymenobacter monticola</name>
    <dbReference type="NCBI Taxonomy" id="1705399"/>
    <lineage>
        <taxon>Bacteria</taxon>
        <taxon>Pseudomonadati</taxon>
        <taxon>Bacteroidota</taxon>
        <taxon>Cytophagia</taxon>
        <taxon>Cytophagales</taxon>
        <taxon>Hymenobacteraceae</taxon>
        <taxon>Hymenobacter</taxon>
    </lineage>
</organism>
<dbReference type="InterPro" id="IPR029063">
    <property type="entry name" value="SAM-dependent_MTases_sf"/>
</dbReference>
<evidence type="ECO:0000256" key="2">
    <source>
        <dbReference type="ARBA" id="ARBA00022679"/>
    </source>
</evidence>
<dbReference type="EMBL" id="CP094534">
    <property type="protein sequence ID" value="UOE36352.1"/>
    <property type="molecule type" value="Genomic_DNA"/>
</dbReference>
<accession>A0ABY4BAZ3</accession>
<dbReference type="GO" id="GO:0032259">
    <property type="term" value="P:methylation"/>
    <property type="evidence" value="ECO:0007669"/>
    <property type="project" value="UniProtKB-KW"/>
</dbReference>
<name>A0ABY4BAZ3_9BACT</name>
<dbReference type="SUPFAM" id="SSF53335">
    <property type="entry name" value="S-adenosyl-L-methionine-dependent methyltransferases"/>
    <property type="match status" value="1"/>
</dbReference>